<sequence>MRPELSANPFWRVGSCREELPASTECFEKTVLVSVLAIYMLCGGPIYLLMHRKRPRRPSPVTALFLAKIITSSFQVCLHSYSAYVAASTAISSVSDFLAPLLKTLIFSMVISIQIANRCKGFRSSAFLTVFWILAMLCELPAYYRTLLTVFGPARTSFALPTMSEATITMMTYPLIPMQFCLDTFSEKFPESSPELKRRNPIYSASCVSKVFFEFFSDVVIAGYQKVLSFEDLPDPIESMDSSSSFKEWESSGKNLRDPGARINLIRTLFKTYWPQLTVVWTLETMYVSLRITSFFALNEVFIFLNDPDAPAWKGFVYVSIIFIVYSVSSTLMRWADFFLLSLGIKIKSVLIAAIVRKSLRVDRALLENSTVGESVNLLAVDADKIHQFSNYVGNLIGCPFYVGLCTWMLWNFIGPSCLAGISVILLMMPVTAAVAGQSRAVQAKQMALKDSRLRYIGELLSNVKIVKFYVWETPFVSRILGVRNDENRELRKFAYWTAVLRFFWSVSPFLVSLFAFVSYLLVNDLTKIDANIAFVSLGLFNSMRFPLALIPDVISNGVQSLVSVRRIESFLNAGDLQDNVIGDRPGSRNAARWRSASLSWERSETTLRNIDLSVETGDLVAIVGEVGSGKSSLLNSLLGNMKLLAGSVDLAGSVAYVPQQVWIQNATIKQNIVFTQDFDRKLYERVVRRCCLSSDLRILPGGDNTEIGEKGINLSGGQKQRVSLARAVYQDRDVYLLDDPLSAVDAHVGAALFRDVIGNNTGMLKDKTRLLVTNTLSVLPNVDRIVVLKHGEIVEHGTYAELRDSKTSEFAKLLREHEKADRREAPEREPSVDIRDECIDSSLGWSSTSSSIDHYSKRAGCELISEETMQSGSVKLSVFTKYLSKMGFPLLLTIALGFASARAFDVLSGIWLSDWSNDELGRNSEHYAQRTKRILAYAAFGLSYGILTFVGAACLAHGTLSAARKLHNRMLNSIIRAPMSFFDTTPLGRLLNRFGKDVDQLDIQLPVAANVFLDMFFQVVGVIVLISVNVPSFLLVAIPLLAVFAYVQKVYMRSIRQIKRMEAVSRSPVYNHFAEMLNGLDSIRAYRAESYFVSTSDSKVDMTQNCSFQLSVGKLWLRTRLDMITNFLILAAGVLVVHQKGTADPNVAGFVISYTMGAAYAFNMIVHYASEAEASIVASERIEEYVDVPPEAPWKTNCVPDDSWPASGCVTFENYSTRYREGLNLVLSDVDLRIRSGEKVGIVGRTGAGKSSLTLSLFRMIEAAAGRLIIDDIDVAQLGLHDLRPRLTIIPQEPVIFSGTLRVNLDPNDEYTDGELWSALEKAHVKKQFDSNGLETEISEGGANLSLGQRQLVCLARAILRKKKILVMDEATAAVDVETDALIQETIRNDFSDCTIITIAHRLNTIMDSHTVIVMEAGAVVERGSPDALLRDPESRFHAMALEAGLLADARTPAEKRAQKEPDN</sequence>
<evidence type="ECO:0000256" key="8">
    <source>
        <dbReference type="ARBA" id="ARBA00022989"/>
    </source>
</evidence>
<keyword evidence="8 12" id="KW-1133">Transmembrane helix</keyword>
<dbReference type="CDD" id="cd03250">
    <property type="entry name" value="ABCC_MRP_domain1"/>
    <property type="match status" value="1"/>
</dbReference>
<dbReference type="GO" id="GO:0005774">
    <property type="term" value="C:vacuolar membrane"/>
    <property type="evidence" value="ECO:0007669"/>
    <property type="project" value="UniProtKB-SubCell"/>
</dbReference>
<feature type="domain" description="ABC transporter" evidence="13">
    <location>
        <begin position="1211"/>
        <end position="1443"/>
    </location>
</feature>
<feature type="transmembrane region" description="Helical" evidence="12">
    <location>
        <begin position="125"/>
        <end position="144"/>
    </location>
</feature>
<dbReference type="SMART" id="SM00382">
    <property type="entry name" value="AAA"/>
    <property type="match status" value="2"/>
</dbReference>
<feature type="transmembrane region" description="Helical" evidence="12">
    <location>
        <begin position="494"/>
        <end position="521"/>
    </location>
</feature>
<reference evidence="16" key="1">
    <citation type="submission" date="2025-08" db="UniProtKB">
        <authorList>
            <consortium name="RefSeq"/>
        </authorList>
    </citation>
    <scope>IDENTIFICATION</scope>
</reference>
<dbReference type="Pfam" id="PF00005">
    <property type="entry name" value="ABC_tran"/>
    <property type="match status" value="2"/>
</dbReference>
<evidence type="ECO:0000256" key="3">
    <source>
        <dbReference type="ARBA" id="ARBA00022448"/>
    </source>
</evidence>
<evidence type="ECO:0000313" key="16">
    <source>
        <dbReference type="RefSeq" id="XP_018496727.1"/>
    </source>
</evidence>
<keyword evidence="6" id="KW-0547">Nucleotide-binding</keyword>
<dbReference type="SUPFAM" id="SSF90123">
    <property type="entry name" value="ABC transporter transmembrane region"/>
    <property type="match status" value="2"/>
</dbReference>
<keyword evidence="7" id="KW-0067">ATP-binding</keyword>
<evidence type="ECO:0000256" key="10">
    <source>
        <dbReference type="ARBA" id="ARBA00024220"/>
    </source>
</evidence>
<dbReference type="Pfam" id="PF00664">
    <property type="entry name" value="ABC_membrane"/>
    <property type="match status" value="2"/>
</dbReference>
<protein>
    <recommendedName>
        <fullName evidence="10">ABC-type glutathione-S-conjugate transporter</fullName>
        <ecNumber evidence="10">7.6.2.3</ecNumber>
    </recommendedName>
</protein>
<dbReference type="RefSeq" id="XP_018496727.1">
    <property type="nucleotide sequence ID" value="XM_018641211.1"/>
</dbReference>
<dbReference type="InterPro" id="IPR027417">
    <property type="entry name" value="P-loop_NTPase"/>
</dbReference>
<evidence type="ECO:0000313" key="15">
    <source>
        <dbReference type="Proteomes" id="UP000694867"/>
    </source>
</evidence>
<evidence type="ECO:0000256" key="4">
    <source>
        <dbReference type="ARBA" id="ARBA00022692"/>
    </source>
</evidence>
<organism evidence="15 16">
    <name type="scientific">Galendromus occidentalis</name>
    <name type="common">western predatory mite</name>
    <dbReference type="NCBI Taxonomy" id="34638"/>
    <lineage>
        <taxon>Eukaryota</taxon>
        <taxon>Metazoa</taxon>
        <taxon>Ecdysozoa</taxon>
        <taxon>Arthropoda</taxon>
        <taxon>Chelicerata</taxon>
        <taxon>Arachnida</taxon>
        <taxon>Acari</taxon>
        <taxon>Parasitiformes</taxon>
        <taxon>Mesostigmata</taxon>
        <taxon>Gamasina</taxon>
        <taxon>Phytoseioidea</taxon>
        <taxon>Phytoseiidae</taxon>
        <taxon>Typhlodrominae</taxon>
        <taxon>Galendromus</taxon>
    </lineage>
</organism>
<feature type="transmembrane region" description="Helical" evidence="12">
    <location>
        <begin position="419"/>
        <end position="437"/>
    </location>
</feature>
<evidence type="ECO:0000256" key="12">
    <source>
        <dbReference type="SAM" id="Phobius"/>
    </source>
</evidence>
<dbReference type="FunFam" id="1.20.1560.10:FF:000063">
    <property type="entry name" value="Multidrug resistance protein ABC transporter"/>
    <property type="match status" value="1"/>
</dbReference>
<dbReference type="InterPro" id="IPR050173">
    <property type="entry name" value="ABC_transporter_C-like"/>
</dbReference>
<dbReference type="FunFam" id="3.40.50.300:FF:000997">
    <property type="entry name" value="Multidrug resistance-associated protein 1"/>
    <property type="match status" value="1"/>
</dbReference>
<keyword evidence="5" id="KW-0677">Repeat</keyword>
<dbReference type="Pfam" id="PF24357">
    <property type="entry name" value="TMD0_ABC"/>
    <property type="match status" value="1"/>
</dbReference>
<dbReference type="PROSITE" id="PS50929">
    <property type="entry name" value="ABC_TM1F"/>
    <property type="match status" value="2"/>
</dbReference>
<evidence type="ECO:0000259" key="14">
    <source>
        <dbReference type="PROSITE" id="PS50929"/>
    </source>
</evidence>
<dbReference type="KEGG" id="goe:100897504"/>
<gene>
    <name evidence="16" type="primary">LOC100897504</name>
</gene>
<evidence type="ECO:0000256" key="5">
    <source>
        <dbReference type="ARBA" id="ARBA00022737"/>
    </source>
</evidence>
<feature type="transmembrane region" description="Helical" evidence="12">
    <location>
        <begin position="1033"/>
        <end position="1052"/>
    </location>
</feature>
<dbReference type="FunFam" id="3.40.50.300:FF:000074">
    <property type="entry name" value="Multidrug resistance-associated protein 5 isoform 1"/>
    <property type="match status" value="1"/>
</dbReference>
<dbReference type="PANTHER" id="PTHR24223">
    <property type="entry name" value="ATP-BINDING CASSETTE SUB-FAMILY C"/>
    <property type="match status" value="1"/>
</dbReference>
<evidence type="ECO:0000256" key="2">
    <source>
        <dbReference type="ARBA" id="ARBA00009726"/>
    </source>
</evidence>
<dbReference type="PROSITE" id="PS00211">
    <property type="entry name" value="ABC_TRANSPORTER_1"/>
    <property type="match status" value="2"/>
</dbReference>
<dbReference type="InterPro" id="IPR056227">
    <property type="entry name" value="TMD0_ABC"/>
</dbReference>
<dbReference type="InterPro" id="IPR003439">
    <property type="entry name" value="ABC_transporter-like_ATP-bd"/>
</dbReference>
<feature type="transmembrane region" description="Helical" evidence="12">
    <location>
        <begin position="392"/>
        <end position="413"/>
    </location>
</feature>
<dbReference type="InterPro" id="IPR011527">
    <property type="entry name" value="ABC1_TM_dom"/>
</dbReference>
<keyword evidence="9 12" id="KW-0472">Membrane</keyword>
<dbReference type="GO" id="GO:0015431">
    <property type="term" value="F:ABC-type glutathione S-conjugate transporter activity"/>
    <property type="evidence" value="ECO:0007669"/>
    <property type="project" value="UniProtKB-EC"/>
</dbReference>
<dbReference type="SUPFAM" id="SSF52540">
    <property type="entry name" value="P-loop containing nucleoside triphosphate hydrolases"/>
    <property type="match status" value="2"/>
</dbReference>
<dbReference type="InterPro" id="IPR003593">
    <property type="entry name" value="AAA+_ATPase"/>
</dbReference>
<dbReference type="EC" id="7.6.2.3" evidence="10"/>
<evidence type="ECO:0000256" key="11">
    <source>
        <dbReference type="ARBA" id="ARBA00047523"/>
    </source>
</evidence>
<dbReference type="PROSITE" id="PS50893">
    <property type="entry name" value="ABC_TRANSPORTER_2"/>
    <property type="match status" value="2"/>
</dbReference>
<dbReference type="FunFam" id="1.20.1560.10:FF:000006">
    <property type="entry name" value="ATP-binding cassette, sub-family C (CFTR/MRP), member 9"/>
    <property type="match status" value="1"/>
</dbReference>
<feature type="domain" description="ABC transmembrane type-1" evidence="14">
    <location>
        <begin position="904"/>
        <end position="1175"/>
    </location>
</feature>
<dbReference type="GeneID" id="100897504"/>
<feature type="transmembrane region" description="Helical" evidence="12">
    <location>
        <begin position="90"/>
        <end position="113"/>
    </location>
</feature>
<evidence type="ECO:0000256" key="6">
    <source>
        <dbReference type="ARBA" id="ARBA00022741"/>
    </source>
</evidence>
<comment type="similarity">
    <text evidence="2">Belongs to the ABC transporter superfamily. ABCC family. Conjugate transporter (TC 3.A.1.208) subfamily.</text>
</comment>
<comment type="subcellular location">
    <subcellularLocation>
        <location evidence="1">Vacuole membrane</location>
        <topology evidence="1">Multi-pass membrane protein</topology>
    </subcellularLocation>
</comment>
<dbReference type="GO" id="GO:0016887">
    <property type="term" value="F:ATP hydrolysis activity"/>
    <property type="evidence" value="ECO:0007669"/>
    <property type="project" value="InterPro"/>
</dbReference>
<dbReference type="Gene3D" id="3.40.50.300">
    <property type="entry name" value="P-loop containing nucleotide triphosphate hydrolases"/>
    <property type="match status" value="2"/>
</dbReference>
<accession>A0AAJ7L6U9</accession>
<dbReference type="CDD" id="cd18595">
    <property type="entry name" value="ABC_6TM_MRP1_2_3_6_D1_like"/>
    <property type="match status" value="1"/>
</dbReference>
<comment type="catalytic activity">
    <reaction evidence="11">
        <text>leukotriene C4(in) + ATP + H2O = leukotriene C4(out) + ADP + phosphate + H(+)</text>
        <dbReference type="Rhea" id="RHEA:38963"/>
        <dbReference type="ChEBI" id="CHEBI:15377"/>
        <dbReference type="ChEBI" id="CHEBI:15378"/>
        <dbReference type="ChEBI" id="CHEBI:30616"/>
        <dbReference type="ChEBI" id="CHEBI:43474"/>
        <dbReference type="ChEBI" id="CHEBI:57973"/>
        <dbReference type="ChEBI" id="CHEBI:456216"/>
    </reaction>
    <physiologicalReaction direction="left-to-right" evidence="11">
        <dbReference type="Rhea" id="RHEA:38964"/>
    </physiologicalReaction>
</comment>
<evidence type="ECO:0000256" key="1">
    <source>
        <dbReference type="ARBA" id="ARBA00004128"/>
    </source>
</evidence>
<name>A0AAJ7L6U9_9ACAR</name>
<evidence type="ECO:0000256" key="9">
    <source>
        <dbReference type="ARBA" id="ARBA00023136"/>
    </source>
</evidence>
<dbReference type="GO" id="GO:0005524">
    <property type="term" value="F:ATP binding"/>
    <property type="evidence" value="ECO:0007669"/>
    <property type="project" value="UniProtKB-KW"/>
</dbReference>
<dbReference type="InterPro" id="IPR036640">
    <property type="entry name" value="ABC1_TM_sf"/>
</dbReference>
<feature type="transmembrane region" description="Helical" evidence="12">
    <location>
        <begin position="891"/>
        <end position="913"/>
    </location>
</feature>
<keyword evidence="15" id="KW-1185">Reference proteome</keyword>
<keyword evidence="3" id="KW-0813">Transport</keyword>
<proteinExistence type="inferred from homology"/>
<dbReference type="InterPro" id="IPR017871">
    <property type="entry name" value="ABC_transporter-like_CS"/>
</dbReference>
<feature type="transmembrane region" description="Helical" evidence="12">
    <location>
        <begin position="935"/>
        <end position="961"/>
    </location>
</feature>
<dbReference type="CDD" id="cd03244">
    <property type="entry name" value="ABCC_MRP_domain2"/>
    <property type="match status" value="1"/>
</dbReference>
<dbReference type="Proteomes" id="UP000694867">
    <property type="component" value="Unplaced"/>
</dbReference>
<feature type="domain" description="ABC transmembrane type-1" evidence="14">
    <location>
        <begin position="285"/>
        <end position="560"/>
    </location>
</feature>
<keyword evidence="4 12" id="KW-0812">Transmembrane</keyword>
<feature type="transmembrane region" description="Helical" evidence="12">
    <location>
        <begin position="312"/>
        <end position="332"/>
    </location>
</feature>
<dbReference type="PANTHER" id="PTHR24223:SF443">
    <property type="entry name" value="MULTIDRUG-RESISTANCE LIKE PROTEIN 1, ISOFORM I"/>
    <property type="match status" value="1"/>
</dbReference>
<dbReference type="CDD" id="cd18603">
    <property type="entry name" value="ABC_6TM_MRP1_2_3_6_D2_like"/>
    <property type="match status" value="1"/>
</dbReference>
<evidence type="ECO:0000256" key="7">
    <source>
        <dbReference type="ARBA" id="ARBA00022840"/>
    </source>
</evidence>
<feature type="domain" description="ABC transporter" evidence="13">
    <location>
        <begin position="592"/>
        <end position="816"/>
    </location>
</feature>
<dbReference type="Gene3D" id="1.20.1560.10">
    <property type="entry name" value="ABC transporter type 1, transmembrane domain"/>
    <property type="match status" value="2"/>
</dbReference>
<evidence type="ECO:0000259" key="13">
    <source>
        <dbReference type="PROSITE" id="PS50893"/>
    </source>
</evidence>
<feature type="transmembrane region" description="Helical" evidence="12">
    <location>
        <begin position="1148"/>
        <end position="1167"/>
    </location>
</feature>
<feature type="transmembrane region" description="Helical" evidence="12">
    <location>
        <begin position="31"/>
        <end position="49"/>
    </location>
</feature>